<dbReference type="InterPro" id="IPR059120">
    <property type="entry name" value="Cullin-like_AB"/>
</dbReference>
<dbReference type="InterPro" id="IPR016158">
    <property type="entry name" value="Cullin_homology"/>
</dbReference>
<evidence type="ECO:0000313" key="4">
    <source>
        <dbReference type="Proteomes" id="UP000269793"/>
    </source>
</evidence>
<accession>A0A3G2S4Q5</accession>
<evidence type="ECO:0000259" key="2">
    <source>
        <dbReference type="PROSITE" id="PS50069"/>
    </source>
</evidence>
<dbReference type="GO" id="GO:0006511">
    <property type="term" value="P:ubiquitin-dependent protein catabolic process"/>
    <property type="evidence" value="ECO:0007669"/>
    <property type="project" value="InterPro"/>
</dbReference>
<dbReference type="GO" id="GO:0070979">
    <property type="term" value="P:protein K11-linked ubiquitination"/>
    <property type="evidence" value="ECO:0007669"/>
    <property type="project" value="TreeGrafter"/>
</dbReference>
<dbReference type="SUPFAM" id="SSF75632">
    <property type="entry name" value="Cullin homology domain"/>
    <property type="match status" value="1"/>
</dbReference>
<proteinExistence type="inferred from homology"/>
<dbReference type="EMBL" id="CP033150">
    <property type="protein sequence ID" value="AYO43083.1"/>
    <property type="molecule type" value="Genomic_DNA"/>
</dbReference>
<gene>
    <name evidence="3" type="primary">ANAPC2</name>
    <name evidence="3" type="ORF">DNF11_2133</name>
</gene>
<evidence type="ECO:0000256" key="1">
    <source>
        <dbReference type="PROSITE-ProRule" id="PRU00330"/>
    </source>
</evidence>
<dbReference type="OrthoDB" id="5581181at2759"/>
<dbReference type="STRING" id="425264.A0A3G2S4Q5"/>
<dbReference type="InterPro" id="IPR036317">
    <property type="entry name" value="Cullin_homology_sf"/>
</dbReference>
<dbReference type="PANTHER" id="PTHR45957:SF1">
    <property type="entry name" value="ANAPHASE-PROMOTING COMPLEX SUBUNIT 2"/>
    <property type="match status" value="1"/>
</dbReference>
<dbReference type="Proteomes" id="UP000269793">
    <property type="component" value="Chromosome III"/>
</dbReference>
<dbReference type="GO" id="GO:0005680">
    <property type="term" value="C:anaphase-promoting complex"/>
    <property type="evidence" value="ECO:0007669"/>
    <property type="project" value="TreeGrafter"/>
</dbReference>
<dbReference type="PANTHER" id="PTHR45957">
    <property type="entry name" value="ANAPHASE-PROMOTING COMPLEX SUBUNIT 2"/>
    <property type="match status" value="1"/>
</dbReference>
<dbReference type="SMART" id="SM00182">
    <property type="entry name" value="CULLIN"/>
    <property type="match status" value="1"/>
</dbReference>
<dbReference type="GO" id="GO:0031625">
    <property type="term" value="F:ubiquitin protein ligase binding"/>
    <property type="evidence" value="ECO:0007669"/>
    <property type="project" value="InterPro"/>
</dbReference>
<dbReference type="PROSITE" id="PS50069">
    <property type="entry name" value="CULLIN_2"/>
    <property type="match status" value="1"/>
</dbReference>
<protein>
    <submittedName>
        <fullName evidence="3">Anaphase-promoting complex subunit 2</fullName>
    </submittedName>
</protein>
<dbReference type="Pfam" id="PF26557">
    <property type="entry name" value="Cullin_AB"/>
    <property type="match status" value="1"/>
</dbReference>
<dbReference type="AlphaFoldDB" id="A0A3G2S4Q5"/>
<reference evidence="3 4" key="1">
    <citation type="submission" date="2018-10" db="EMBL/GenBank/DDBJ databases">
        <title>Complete genome sequence of Malassezia restricta CBS 7877.</title>
        <authorList>
            <person name="Morand S.C."/>
            <person name="Bertignac M."/>
            <person name="Iltis A."/>
            <person name="Kolder I."/>
            <person name="Pirovano W."/>
            <person name="Jourdain R."/>
            <person name="Clavaud C."/>
        </authorList>
    </citation>
    <scope>NUCLEOTIDE SEQUENCE [LARGE SCALE GENOMIC DNA]</scope>
    <source>
        <strain evidence="3 4">CBS 7877</strain>
    </source>
</reference>
<dbReference type="InterPro" id="IPR057975">
    <property type="entry name" value="TPR_ANAPC2"/>
</dbReference>
<dbReference type="InterPro" id="IPR044554">
    <property type="entry name" value="ANAPC2"/>
</dbReference>
<sequence length="660" mass="74727">MDAAWEEALRVCKKTINEGEGAEQASIWTTIIAAFDPREPWAAPERDQPFVREALASLRYSQERLAAWYVDAYMSAFHQLCMEVLAPLISDEHATAHLPFAVDTCFEWIVSRQTLALEAGILPHDTCTAILFSHCKTVISAAMQPGMHKVIENYFQSALHVEESTNVVPDSTCAQVCTQLRILGLDAAVQSAITETASHILEHATQQAVTRSGSLQEAVYPALHALLCDELMPALSSMLNARPKEPVSMSPTLYNAWDISVSMMYDDTPELDEDHESLYLRLEYSLAKMVGKHRLTQLYALVGMFPQSRAAMEDMVMWLAKTDERIELAHSFTQALQTRLLHPDMDTHAILAYYINIVFALRMVDTSGVVLSRVLPPVQHYLRTRHDTIRVIVHALLGDDAEFELLRSELVQLQPENDAPSSAWDMDAEDEQYTRLEHWVDPTWAPRPVDAGPAFRLMRSNDVVGLLAQIFHDRQGFLHALEQHTAQRLVRTVDYDTSRVQHNIAIFKRRLGEQSLHHCDVMLADVATSRALDSAFHTQENVAEYVHPMVVSRQFWPDLDTRTWTWPTRLAQSLQQFSAFYTRQNPTKCVRWLPHLGTVDVDIELQNNERVSMRVSPLQLAVLELVTENEAPGVVTAEDLARVLELQHAALALEALRRVF</sequence>
<dbReference type="Gene3D" id="1.20.1310.10">
    <property type="entry name" value="Cullin Repeats"/>
    <property type="match status" value="1"/>
</dbReference>
<dbReference type="Gene3D" id="3.30.230.130">
    <property type="entry name" value="Cullin, Chain C, Domain 2"/>
    <property type="match status" value="1"/>
</dbReference>
<feature type="domain" description="Cullin family profile" evidence="2">
    <location>
        <begin position="466"/>
        <end position="652"/>
    </location>
</feature>
<dbReference type="Pfam" id="PF25773">
    <property type="entry name" value="TPR_ANAPC2"/>
    <property type="match status" value="1"/>
</dbReference>
<dbReference type="VEuPathDB" id="FungiDB:DNF11_2133"/>
<evidence type="ECO:0000313" key="3">
    <source>
        <dbReference type="EMBL" id="AYO43083.1"/>
    </source>
</evidence>
<dbReference type="GO" id="GO:0007091">
    <property type="term" value="P:metaphase/anaphase transition of mitotic cell cycle"/>
    <property type="evidence" value="ECO:0007669"/>
    <property type="project" value="TreeGrafter"/>
</dbReference>
<organism evidence="3 4">
    <name type="scientific">Malassezia restricta (strain ATCC 96810 / NBRC 103918 / CBS 7877)</name>
    <name type="common">Seborrheic dermatitis infection agent</name>
    <dbReference type="NCBI Taxonomy" id="425264"/>
    <lineage>
        <taxon>Eukaryota</taxon>
        <taxon>Fungi</taxon>
        <taxon>Dikarya</taxon>
        <taxon>Basidiomycota</taxon>
        <taxon>Ustilaginomycotina</taxon>
        <taxon>Malasseziomycetes</taxon>
        <taxon>Malasseziales</taxon>
        <taxon>Malasseziaceae</taxon>
        <taxon>Malassezia</taxon>
    </lineage>
</organism>
<keyword evidence="4" id="KW-1185">Reference proteome</keyword>
<name>A0A3G2S4Q5_MALR7</name>
<comment type="similarity">
    <text evidence="1">Belongs to the cullin family.</text>
</comment>